<protein>
    <submittedName>
        <fullName evidence="2">PEP-utilizing protein</fullName>
    </submittedName>
</protein>
<reference evidence="2 3" key="1">
    <citation type="submission" date="2015-03" db="EMBL/GenBank/DDBJ databases">
        <authorList>
            <person name="Urmite Genomes"/>
        </authorList>
    </citation>
    <scope>NUCLEOTIDE SEQUENCE [LARGE SCALE GENOMIC DNA]</scope>
    <source>
        <strain evidence="2 3">CSUR P1491</strain>
    </source>
</reference>
<sequence>MAVTNSPVHDRSGAQTPWSRVNFSEAIQGVQTPLSWTFWQFAMETAVRRGFGALGVLTRAEVPPPASPDDRISAVFYGLPAGNLNTFHRIGQRMPGTDGDTVVQQMFGEPRGTVGVRQSVTTRIRARLRYPVILASTVSSAYRHRKRIRPARESIRSWWRRNTVDSPPTTLAGAQWLLREAAEKFVDIGTMHTTLSLVGQALGEQVELLALAGFGSRERAADLMTGYGSVDETEVIADLWNLADGALPMTEFVARHGYHGPSEGNLPSRVWREDQTPLWLLANRYRCRDAAHPDQLWQRQQRVRRNAEREILANLNAVNKIRAQAVLWLAAEYIPIREVGKAGFLHCVDGARCAARIIGNHLADAGHLADPEDVFFLTYDELVGGATAGEPDALRELVLARKADHEQFQRLDVPDRWIGNPTPTEALPAVEDDRPGIGELTGIGVCGGEVTGTARVIFDPDHADLDDGDILVCPTTDPSWTPLFMLADALVIDTGGVMSHGAIVARELGVTCVINSKRGTRDIPEGAQITVDGTTGRVIIHKPLATSERNGG</sequence>
<dbReference type="Pfam" id="PF00391">
    <property type="entry name" value="PEP-utilizers"/>
    <property type="match status" value="1"/>
</dbReference>
<dbReference type="Gene3D" id="3.50.30.10">
    <property type="entry name" value="Phosphohistidine domain"/>
    <property type="match status" value="1"/>
</dbReference>
<feature type="domain" description="PEP-utilising enzyme mobile" evidence="1">
    <location>
        <begin position="466"/>
        <end position="536"/>
    </location>
</feature>
<dbReference type="PANTHER" id="PTHR43615">
    <property type="entry name" value="PHOSPHOENOLPYRUVATE SYNTHASE-RELATED"/>
    <property type="match status" value="1"/>
</dbReference>
<dbReference type="STRING" id="141349.BN1232_03933"/>
<proteinExistence type="predicted"/>
<dbReference type="AlphaFoldDB" id="A0A0E4GZ31"/>
<accession>A0A0E4GZ31</accession>
<dbReference type="InterPro" id="IPR036637">
    <property type="entry name" value="Phosphohistidine_dom_sf"/>
</dbReference>
<evidence type="ECO:0000313" key="3">
    <source>
        <dbReference type="Proteomes" id="UP000199251"/>
    </source>
</evidence>
<dbReference type="GO" id="GO:0016772">
    <property type="term" value="F:transferase activity, transferring phosphorus-containing groups"/>
    <property type="evidence" value="ECO:0007669"/>
    <property type="project" value="InterPro"/>
</dbReference>
<evidence type="ECO:0000259" key="1">
    <source>
        <dbReference type="Pfam" id="PF00391"/>
    </source>
</evidence>
<gene>
    <name evidence="2" type="ORF">BN1232_03933</name>
</gene>
<dbReference type="SUPFAM" id="SSF52009">
    <property type="entry name" value="Phosphohistidine domain"/>
    <property type="match status" value="1"/>
</dbReference>
<dbReference type="Proteomes" id="UP000199251">
    <property type="component" value="Unassembled WGS sequence"/>
</dbReference>
<dbReference type="PANTHER" id="PTHR43615:SF1">
    <property type="entry name" value="PPDK_N DOMAIN-CONTAINING PROTEIN"/>
    <property type="match status" value="1"/>
</dbReference>
<evidence type="ECO:0000313" key="2">
    <source>
        <dbReference type="EMBL" id="CQD17553.1"/>
    </source>
</evidence>
<dbReference type="InterPro" id="IPR008279">
    <property type="entry name" value="PEP-util_enz_mobile_dom"/>
</dbReference>
<organism evidence="2 3">
    <name type="scientific">Mycobacterium lentiflavum</name>
    <dbReference type="NCBI Taxonomy" id="141349"/>
    <lineage>
        <taxon>Bacteria</taxon>
        <taxon>Bacillati</taxon>
        <taxon>Actinomycetota</taxon>
        <taxon>Actinomycetes</taxon>
        <taxon>Mycobacteriales</taxon>
        <taxon>Mycobacteriaceae</taxon>
        <taxon>Mycobacterium</taxon>
        <taxon>Mycobacterium simiae complex</taxon>
    </lineage>
</organism>
<dbReference type="OrthoDB" id="9765468at2"/>
<dbReference type="RefSeq" id="WP_090604170.1">
    <property type="nucleotide sequence ID" value="NZ_CTEE01000001.1"/>
</dbReference>
<dbReference type="InterPro" id="IPR051549">
    <property type="entry name" value="PEP_Utilizing_Enz"/>
</dbReference>
<name>A0A0E4GZ31_MYCLN</name>
<dbReference type="EMBL" id="CTEE01000001">
    <property type="protein sequence ID" value="CQD17553.1"/>
    <property type="molecule type" value="Genomic_DNA"/>
</dbReference>